<evidence type="ECO:0000313" key="2">
    <source>
        <dbReference type="EMBL" id="KAK9280461.1"/>
    </source>
</evidence>
<reference evidence="2 3" key="1">
    <citation type="journal article" date="2024" name="Plant J.">
        <title>Genome sequences and population genomics reveal climatic adaptation and genomic divergence between two closely related sweetgum species.</title>
        <authorList>
            <person name="Xu W.Q."/>
            <person name="Ren C.Q."/>
            <person name="Zhang X.Y."/>
            <person name="Comes H.P."/>
            <person name="Liu X.H."/>
            <person name="Li Y.G."/>
            <person name="Kettle C.J."/>
            <person name="Jalonen R."/>
            <person name="Gaisberger H."/>
            <person name="Ma Y.Z."/>
            <person name="Qiu Y.X."/>
        </authorList>
    </citation>
    <scope>NUCLEOTIDE SEQUENCE [LARGE SCALE GENOMIC DNA]</scope>
    <source>
        <strain evidence="2">Hangzhou</strain>
    </source>
</reference>
<evidence type="ECO:0000313" key="3">
    <source>
        <dbReference type="Proteomes" id="UP001415857"/>
    </source>
</evidence>
<dbReference type="Proteomes" id="UP001415857">
    <property type="component" value="Unassembled WGS sequence"/>
</dbReference>
<dbReference type="PANTHER" id="PTHR33868:SF2">
    <property type="entry name" value="EXPRESSED PROTEIN"/>
    <property type="match status" value="1"/>
</dbReference>
<organism evidence="2 3">
    <name type="scientific">Liquidambar formosana</name>
    <name type="common">Formosan gum</name>
    <dbReference type="NCBI Taxonomy" id="63359"/>
    <lineage>
        <taxon>Eukaryota</taxon>
        <taxon>Viridiplantae</taxon>
        <taxon>Streptophyta</taxon>
        <taxon>Embryophyta</taxon>
        <taxon>Tracheophyta</taxon>
        <taxon>Spermatophyta</taxon>
        <taxon>Magnoliopsida</taxon>
        <taxon>eudicotyledons</taxon>
        <taxon>Gunneridae</taxon>
        <taxon>Pentapetalae</taxon>
        <taxon>Saxifragales</taxon>
        <taxon>Altingiaceae</taxon>
        <taxon>Liquidambar</taxon>
    </lineage>
</organism>
<name>A0AAP0RLH4_LIQFO</name>
<comment type="caution">
    <text evidence="2">The sequence shown here is derived from an EMBL/GenBank/DDBJ whole genome shotgun (WGS) entry which is preliminary data.</text>
</comment>
<evidence type="ECO:0000256" key="1">
    <source>
        <dbReference type="SAM" id="MobiDB-lite"/>
    </source>
</evidence>
<dbReference type="PANTHER" id="PTHR33868">
    <property type="entry name" value="EXPRESSED PROTEIN"/>
    <property type="match status" value="1"/>
</dbReference>
<dbReference type="EMBL" id="JBBPBK010000008">
    <property type="protein sequence ID" value="KAK9280461.1"/>
    <property type="molecule type" value="Genomic_DNA"/>
</dbReference>
<gene>
    <name evidence="2" type="ORF">L1049_014153</name>
</gene>
<accession>A0AAP0RLH4</accession>
<keyword evidence="3" id="KW-1185">Reference proteome</keyword>
<feature type="region of interest" description="Disordered" evidence="1">
    <location>
        <begin position="29"/>
        <end position="57"/>
    </location>
</feature>
<dbReference type="AlphaFoldDB" id="A0AAP0RLH4"/>
<protein>
    <submittedName>
        <fullName evidence="2">Uncharacterized protein</fullName>
    </submittedName>
</protein>
<proteinExistence type="predicted"/>
<sequence>MAAAEARAAWQRTANRCFVQEDAKRAPKLACCPSSSTSSKQVDAGPTSAADGPDHSTIGFMPLKRNPSCSNLSPDTRWWLQLQPNYGYQRGLTYEQLNALEAEVESIRAGILKSTSKISGVHPQSEEYNTHSRWQHEHLRFLLILIVGSMLLV</sequence>